<feature type="transmembrane region" description="Helical" evidence="1">
    <location>
        <begin position="180"/>
        <end position="201"/>
    </location>
</feature>
<keyword evidence="1" id="KW-1133">Transmembrane helix</keyword>
<keyword evidence="1" id="KW-0472">Membrane</keyword>
<dbReference type="EMBL" id="CP019791">
    <property type="protein sequence ID" value="AQT68438.1"/>
    <property type="molecule type" value="Genomic_DNA"/>
</dbReference>
<feature type="transmembrane region" description="Helical" evidence="1">
    <location>
        <begin position="33"/>
        <end position="55"/>
    </location>
</feature>
<feature type="transmembrane region" description="Helical" evidence="1">
    <location>
        <begin position="118"/>
        <end position="139"/>
    </location>
</feature>
<dbReference type="RefSeq" id="WP_146661439.1">
    <property type="nucleotide sequence ID" value="NZ_CP019791.1"/>
</dbReference>
<keyword evidence="4" id="KW-1185">Reference proteome</keyword>
<dbReference type="GO" id="GO:0016020">
    <property type="term" value="C:membrane"/>
    <property type="evidence" value="ECO:0007669"/>
    <property type="project" value="InterPro"/>
</dbReference>
<dbReference type="Proteomes" id="UP000189674">
    <property type="component" value="Chromosome"/>
</dbReference>
<evidence type="ECO:0000259" key="2">
    <source>
        <dbReference type="Pfam" id="PF00892"/>
    </source>
</evidence>
<feature type="transmembrane region" description="Helical" evidence="1">
    <location>
        <begin position="6"/>
        <end position="26"/>
    </location>
</feature>
<gene>
    <name evidence="3" type="ORF">STSP2_01602</name>
</gene>
<proteinExistence type="predicted"/>
<dbReference type="Pfam" id="PF00892">
    <property type="entry name" value="EamA"/>
    <property type="match status" value="1"/>
</dbReference>
<protein>
    <submittedName>
        <fullName evidence="3">Phosphonate utilization associated putative membrane protein</fullName>
    </submittedName>
</protein>
<accession>A0A1U9NL31</accession>
<evidence type="ECO:0000313" key="4">
    <source>
        <dbReference type="Proteomes" id="UP000189674"/>
    </source>
</evidence>
<feature type="transmembrane region" description="Helical" evidence="1">
    <location>
        <begin position="251"/>
        <end position="269"/>
    </location>
</feature>
<feature type="transmembrane region" description="Helical" evidence="1">
    <location>
        <begin position="151"/>
        <end position="174"/>
    </location>
</feature>
<dbReference type="SUPFAM" id="SSF103481">
    <property type="entry name" value="Multidrug resistance efflux transporter EmrE"/>
    <property type="match status" value="2"/>
</dbReference>
<feature type="transmembrane region" description="Helical" evidence="1">
    <location>
        <begin position="90"/>
        <end position="112"/>
    </location>
</feature>
<dbReference type="InterPro" id="IPR037185">
    <property type="entry name" value="EmrE-like"/>
</dbReference>
<dbReference type="KEGG" id="alus:STSP2_01602"/>
<sequence>MPVWVLFSLVAMVGNVAKVLVVKRFCQDVDSRLVVLSGRVVSAAVLMPVLVWRFGGVPTDAGFWGTIAVTAVFTAVASVLLTEAVKKGPLAVVMPVQAAVPVFAMGALVVIYHELPGWDAVVLIGVSMAAIAYTLWASYADKRAAGDRRMVFAVYSVIAAGIFGVCTILDRVAISQVADGALAYSACWNLVSAGIMAGETVRARVRVRGMGRKNAAAVGMYAGAVLVAFYAQQYAVQRSLEIAGAVVNVKSVVMLHLPVVILAGVLFFGERVSRRVLVGGLVAVAAGIWLVRVIV</sequence>
<keyword evidence="1" id="KW-0812">Transmembrane</keyword>
<dbReference type="STRING" id="1936003.STSP2_01602"/>
<organism evidence="3 4">
    <name type="scientific">Anaerohalosphaera lusitana</name>
    <dbReference type="NCBI Taxonomy" id="1936003"/>
    <lineage>
        <taxon>Bacteria</taxon>
        <taxon>Pseudomonadati</taxon>
        <taxon>Planctomycetota</taxon>
        <taxon>Phycisphaerae</taxon>
        <taxon>Sedimentisphaerales</taxon>
        <taxon>Anaerohalosphaeraceae</taxon>
        <taxon>Anaerohalosphaera</taxon>
    </lineage>
</organism>
<dbReference type="InterPro" id="IPR000620">
    <property type="entry name" value="EamA_dom"/>
</dbReference>
<feature type="transmembrane region" description="Helical" evidence="1">
    <location>
        <begin position="61"/>
        <end position="81"/>
    </location>
</feature>
<evidence type="ECO:0000256" key="1">
    <source>
        <dbReference type="SAM" id="Phobius"/>
    </source>
</evidence>
<evidence type="ECO:0000313" key="3">
    <source>
        <dbReference type="EMBL" id="AQT68438.1"/>
    </source>
</evidence>
<reference evidence="4" key="1">
    <citation type="submission" date="2017-02" db="EMBL/GenBank/DDBJ databases">
        <title>Comparative genomics and description of representatives of a novel lineage of planctomycetes thriving in anoxic sediments.</title>
        <authorList>
            <person name="Spring S."/>
            <person name="Bunk B."/>
            <person name="Sproer C."/>
        </authorList>
    </citation>
    <scope>NUCLEOTIDE SEQUENCE [LARGE SCALE GENOMIC DNA]</scope>
    <source>
        <strain evidence="4">ST-NAGAB-D1</strain>
    </source>
</reference>
<name>A0A1U9NL31_9BACT</name>
<feature type="transmembrane region" description="Helical" evidence="1">
    <location>
        <begin position="213"/>
        <end position="231"/>
    </location>
</feature>
<feature type="transmembrane region" description="Helical" evidence="1">
    <location>
        <begin position="276"/>
        <end position="294"/>
    </location>
</feature>
<feature type="domain" description="EamA" evidence="2">
    <location>
        <begin position="4"/>
        <end position="135"/>
    </location>
</feature>
<dbReference type="AlphaFoldDB" id="A0A1U9NL31"/>